<protein>
    <submittedName>
        <fullName evidence="2">Uncharacterized protein</fullName>
    </submittedName>
</protein>
<gene>
    <name evidence="2" type="ORF">EJ04DRAFT_437617</name>
</gene>
<organism evidence="2 3">
    <name type="scientific">Polyplosphaeria fusca</name>
    <dbReference type="NCBI Taxonomy" id="682080"/>
    <lineage>
        <taxon>Eukaryota</taxon>
        <taxon>Fungi</taxon>
        <taxon>Dikarya</taxon>
        <taxon>Ascomycota</taxon>
        <taxon>Pezizomycotina</taxon>
        <taxon>Dothideomycetes</taxon>
        <taxon>Pleosporomycetidae</taxon>
        <taxon>Pleosporales</taxon>
        <taxon>Tetraplosphaeriaceae</taxon>
        <taxon>Polyplosphaeria</taxon>
    </lineage>
</organism>
<feature type="region of interest" description="Disordered" evidence="1">
    <location>
        <begin position="1"/>
        <end position="22"/>
    </location>
</feature>
<proteinExistence type="predicted"/>
<dbReference type="OrthoDB" id="415825at2759"/>
<keyword evidence="3" id="KW-1185">Reference proteome</keyword>
<dbReference type="Proteomes" id="UP000799444">
    <property type="component" value="Unassembled WGS sequence"/>
</dbReference>
<feature type="non-terminal residue" evidence="2">
    <location>
        <position position="1"/>
    </location>
</feature>
<evidence type="ECO:0000313" key="2">
    <source>
        <dbReference type="EMBL" id="KAF2734208.1"/>
    </source>
</evidence>
<dbReference type="PANTHER" id="PTHR37540:SF5">
    <property type="entry name" value="TRANSCRIPTION FACTOR DOMAIN-CONTAINING PROTEIN"/>
    <property type="match status" value="1"/>
</dbReference>
<dbReference type="PANTHER" id="PTHR37540">
    <property type="entry name" value="TRANSCRIPTION FACTOR (ACR-2), PUTATIVE-RELATED-RELATED"/>
    <property type="match status" value="1"/>
</dbReference>
<reference evidence="2" key="1">
    <citation type="journal article" date="2020" name="Stud. Mycol.">
        <title>101 Dothideomycetes genomes: a test case for predicting lifestyles and emergence of pathogens.</title>
        <authorList>
            <person name="Haridas S."/>
            <person name="Albert R."/>
            <person name="Binder M."/>
            <person name="Bloem J."/>
            <person name="Labutti K."/>
            <person name="Salamov A."/>
            <person name="Andreopoulos B."/>
            <person name="Baker S."/>
            <person name="Barry K."/>
            <person name="Bills G."/>
            <person name="Bluhm B."/>
            <person name="Cannon C."/>
            <person name="Castanera R."/>
            <person name="Culley D."/>
            <person name="Daum C."/>
            <person name="Ezra D."/>
            <person name="Gonzalez J."/>
            <person name="Henrissat B."/>
            <person name="Kuo A."/>
            <person name="Liang C."/>
            <person name="Lipzen A."/>
            <person name="Lutzoni F."/>
            <person name="Magnuson J."/>
            <person name="Mondo S."/>
            <person name="Nolan M."/>
            <person name="Ohm R."/>
            <person name="Pangilinan J."/>
            <person name="Park H.-J."/>
            <person name="Ramirez L."/>
            <person name="Alfaro M."/>
            <person name="Sun H."/>
            <person name="Tritt A."/>
            <person name="Yoshinaga Y."/>
            <person name="Zwiers L.-H."/>
            <person name="Turgeon B."/>
            <person name="Goodwin S."/>
            <person name="Spatafora J."/>
            <person name="Crous P."/>
            <person name="Grigoriev I."/>
        </authorList>
    </citation>
    <scope>NUCLEOTIDE SEQUENCE</scope>
    <source>
        <strain evidence="2">CBS 125425</strain>
    </source>
</reference>
<dbReference type="AlphaFoldDB" id="A0A9P4QUN1"/>
<name>A0A9P4QUN1_9PLEO</name>
<comment type="caution">
    <text evidence="2">The sequence shown here is derived from an EMBL/GenBank/DDBJ whole genome shotgun (WGS) entry which is preliminary data.</text>
</comment>
<accession>A0A9P4QUN1</accession>
<dbReference type="EMBL" id="ML996151">
    <property type="protein sequence ID" value="KAF2734208.1"/>
    <property type="molecule type" value="Genomic_DNA"/>
</dbReference>
<sequence length="624" mass="69264">PPQFHFLTATDPSQFKDENAKRSVRSQAMIQYRYKADQQKRKGKDAVAPAAVAEEEEVVQGPATAAERVTPVLASEQPYQGRDIALMNQVLDEYQEQDHLYSSTSAAWLGTNPEPGQEYVAPLTYGHSSSHALTYPSRYHQAMALVPLNGAAEQVVDYEESDEYEEKQMRILVAQLARSARIGDGVDPFVVVPQFESPELSALYLVRKCNRAFVTQSTMIKWLPLMLMHPHVLLSSTILASTWLDMHAGCSGDSKRTVLVKSETIGWINERLRSPETQYEDFTLMVILHLLAGEMWSCNEKTLRIHESGVARLIVQRGGMHNLGGDGAMAEVSASISFHCDIFCEATPLPLFHNWQPTKYGPIGSATAIPESPVFCPRNEFFTLIQDPKCSQFTYELLSDMRDLTDAFIAAHEGHDVVQDVDTDDVVPPLGPSLLHFELKAAEIKTRLASLPSAYTPGLPVTNDWVYEACRLASIIYASAIMLRLPFSVAAEPGRSPILLEAASQTNSAAGGHLLSTRLTEALYEVLEKTNMNDVWGPMSGVLYWVAQVGSASSRTPASVDMSQPPRTRGEAYTTWVRRCLIMFATRAMILLIFHHPLPIIYGQKRLLRVQELIGSGDARRLLS</sequence>
<evidence type="ECO:0000256" key="1">
    <source>
        <dbReference type="SAM" id="MobiDB-lite"/>
    </source>
</evidence>
<evidence type="ECO:0000313" key="3">
    <source>
        <dbReference type="Proteomes" id="UP000799444"/>
    </source>
</evidence>